<evidence type="ECO:0000256" key="2">
    <source>
        <dbReference type="SAM" id="Phobius"/>
    </source>
</evidence>
<dbReference type="EMBL" id="CP072788">
    <property type="protein sequence ID" value="QTR03997.1"/>
    <property type="molecule type" value="Genomic_DNA"/>
</dbReference>
<organism evidence="4 5">
    <name type="scientific">Saccharothrix algeriensis</name>
    <dbReference type="NCBI Taxonomy" id="173560"/>
    <lineage>
        <taxon>Bacteria</taxon>
        <taxon>Bacillati</taxon>
        <taxon>Actinomycetota</taxon>
        <taxon>Actinomycetes</taxon>
        <taxon>Pseudonocardiales</taxon>
        <taxon>Pseudonocardiaceae</taxon>
        <taxon>Saccharothrix</taxon>
    </lineage>
</organism>
<feature type="transmembrane region" description="Helical" evidence="2">
    <location>
        <begin position="122"/>
        <end position="144"/>
    </location>
</feature>
<feature type="compositionally biased region" description="Basic and acidic residues" evidence="1">
    <location>
        <begin position="466"/>
        <end position="476"/>
    </location>
</feature>
<dbReference type="AlphaFoldDB" id="A0A8T8I018"/>
<gene>
    <name evidence="4" type="ORF">J7S33_03000</name>
    <name evidence="3" type="ORF">JOE68_000566</name>
</gene>
<feature type="transmembrane region" description="Helical" evidence="2">
    <location>
        <begin position="235"/>
        <end position="261"/>
    </location>
</feature>
<name>A0A8T8I018_9PSEU</name>
<feature type="transmembrane region" description="Helical" evidence="2">
    <location>
        <begin position="150"/>
        <end position="171"/>
    </location>
</feature>
<dbReference type="RefSeq" id="WP_204840780.1">
    <property type="nucleotide sequence ID" value="NZ_JAFBCL010000001.1"/>
</dbReference>
<keyword evidence="2" id="KW-0812">Transmembrane</keyword>
<accession>A0A8T8I018</accession>
<dbReference type="EMBL" id="JAFBCL010000001">
    <property type="protein sequence ID" value="MBM7809701.1"/>
    <property type="molecule type" value="Genomic_DNA"/>
</dbReference>
<reference evidence="3 6" key="1">
    <citation type="submission" date="2021-01" db="EMBL/GenBank/DDBJ databases">
        <title>Sequencing the genomes of 1000 actinobacteria strains.</title>
        <authorList>
            <person name="Klenk H.-P."/>
        </authorList>
    </citation>
    <scope>NUCLEOTIDE SEQUENCE [LARGE SCALE GENOMIC DNA]</scope>
    <source>
        <strain evidence="3 6">DSM 44581</strain>
    </source>
</reference>
<sequence length="476" mass="49950">MTTCPVRVHARLDPGLNRWLWLIKWLLVVPHCVVLAFLWAAFGVVGLAAFVAILVTGRYPRPLFDFSVGVLRWTWRVAYYSFGALATDRYPPFSLGAEPDYPATLDIAYPQRLSRGLVLVKWLLAIPHLVVLAVFLGGGGYLALRAGEWAFSPAGGLVGLLVLVAGVVLLFTGRYPRGVFDFVLGMDRWALRVAAYVGLLTDAYPPFRLDTGGDEPGAATLDPPAQPSVGTAGRVVPMVLGVLLLLGGAGPAAAGALGLWVDQTRRDASGALTTPAQHLTTTGYALELGADGMDWTDAGWVTGEERLGRVGFRVDPDAFVGIGPAGDVARYLAGVDHDRVTGFGDRPTYRHTTGAAPASPPHDQPFWVASGFGGLTWTARPGQWTAVVMNADGSRAVDTPVTATATLPVLAPIAWTSLGAGVVLLLLGGGLVLHAATRPTRAAHRGGVDPAARPAGAGDVLGEPARGPDDDGNRTG</sequence>
<evidence type="ECO:0000313" key="6">
    <source>
        <dbReference type="Proteomes" id="UP001195724"/>
    </source>
</evidence>
<dbReference type="Proteomes" id="UP001195724">
    <property type="component" value="Unassembled WGS sequence"/>
</dbReference>
<keyword evidence="2" id="KW-1133">Transmembrane helix</keyword>
<dbReference type="Proteomes" id="UP000671828">
    <property type="component" value="Chromosome"/>
</dbReference>
<protein>
    <submittedName>
        <fullName evidence="4">DUF4389 domain-containing protein</fullName>
    </submittedName>
</protein>
<keyword evidence="2" id="KW-0472">Membrane</keyword>
<dbReference type="Pfam" id="PF14333">
    <property type="entry name" value="DUF4389"/>
    <property type="match status" value="2"/>
</dbReference>
<reference evidence="4" key="2">
    <citation type="submission" date="2021-04" db="EMBL/GenBank/DDBJ databases">
        <title>Saccharothrix algeriensis WGS.</title>
        <authorList>
            <person name="Stuskova K."/>
            <person name="Hakalova E."/>
            <person name="Tebbal A.B."/>
            <person name="Eichmeier A."/>
        </authorList>
    </citation>
    <scope>NUCLEOTIDE SEQUENCE</scope>
    <source>
        <strain evidence="4">NRRL B-24137</strain>
    </source>
</reference>
<evidence type="ECO:0000313" key="5">
    <source>
        <dbReference type="Proteomes" id="UP000671828"/>
    </source>
</evidence>
<feature type="transmembrane region" description="Helical" evidence="2">
    <location>
        <begin position="413"/>
        <end position="436"/>
    </location>
</feature>
<evidence type="ECO:0000313" key="3">
    <source>
        <dbReference type="EMBL" id="MBM7809701.1"/>
    </source>
</evidence>
<dbReference type="InterPro" id="IPR025498">
    <property type="entry name" value="DUF4389"/>
</dbReference>
<keyword evidence="6" id="KW-1185">Reference proteome</keyword>
<evidence type="ECO:0000256" key="1">
    <source>
        <dbReference type="SAM" id="MobiDB-lite"/>
    </source>
</evidence>
<feature type="region of interest" description="Disordered" evidence="1">
    <location>
        <begin position="439"/>
        <end position="476"/>
    </location>
</feature>
<evidence type="ECO:0000313" key="4">
    <source>
        <dbReference type="EMBL" id="QTR03997.1"/>
    </source>
</evidence>
<proteinExistence type="predicted"/>
<feature type="transmembrane region" description="Helical" evidence="2">
    <location>
        <begin position="22"/>
        <end position="55"/>
    </location>
</feature>